<dbReference type="FunFam" id="3.30.590.10:FF:000003">
    <property type="entry name" value="Glutamine synthetase 2"/>
    <property type="match status" value="1"/>
</dbReference>
<dbReference type="GO" id="GO:0004356">
    <property type="term" value="F:glutamine synthetase activity"/>
    <property type="evidence" value="ECO:0007669"/>
    <property type="project" value="UniProtKB-EC"/>
</dbReference>
<evidence type="ECO:0000256" key="17">
    <source>
        <dbReference type="PROSITE-ProRule" id="PRU01330"/>
    </source>
</evidence>
<feature type="binding site" evidence="14">
    <location>
        <position position="298"/>
    </location>
    <ligand>
        <name>L-glutamate</name>
        <dbReference type="ChEBI" id="CHEBI:29985"/>
    </ligand>
</feature>
<comment type="subcellular location">
    <subcellularLocation>
        <location evidence="1">Cytoplasm</location>
    </subcellularLocation>
</comment>
<dbReference type="Pfam" id="PF00120">
    <property type="entry name" value="Gln-synt_C"/>
    <property type="match status" value="1"/>
</dbReference>
<evidence type="ECO:0000256" key="6">
    <source>
        <dbReference type="ARBA" id="ARBA00022598"/>
    </source>
</evidence>
<keyword evidence="22" id="KW-1185">Reference proteome</keyword>
<dbReference type="InterPro" id="IPR008147">
    <property type="entry name" value="Gln_synt_N"/>
</dbReference>
<evidence type="ECO:0000256" key="16">
    <source>
        <dbReference type="PIRSR" id="PIRSR604809-3"/>
    </source>
</evidence>
<feature type="binding site" evidence="15">
    <location>
        <position position="316"/>
    </location>
    <ligand>
        <name>ATP</name>
        <dbReference type="ChEBI" id="CHEBI:30616"/>
    </ligand>
</feature>
<evidence type="ECO:0000256" key="18">
    <source>
        <dbReference type="RuleBase" id="RU000384"/>
    </source>
</evidence>
<comment type="catalytic activity">
    <reaction evidence="13">
        <text>L-glutamate + NH4(+) + ATP = L-glutamine + ADP + phosphate + H(+)</text>
        <dbReference type="Rhea" id="RHEA:16169"/>
        <dbReference type="ChEBI" id="CHEBI:15378"/>
        <dbReference type="ChEBI" id="CHEBI:28938"/>
        <dbReference type="ChEBI" id="CHEBI:29985"/>
        <dbReference type="ChEBI" id="CHEBI:30616"/>
        <dbReference type="ChEBI" id="CHEBI:43474"/>
        <dbReference type="ChEBI" id="CHEBI:58359"/>
        <dbReference type="ChEBI" id="CHEBI:456216"/>
        <dbReference type="EC" id="6.3.1.2"/>
    </reaction>
</comment>
<dbReference type="GO" id="GO:0006542">
    <property type="term" value="P:glutamine biosynthetic process"/>
    <property type="evidence" value="ECO:0007669"/>
    <property type="project" value="InterPro"/>
</dbReference>
<dbReference type="PANTHER" id="PTHR43785">
    <property type="entry name" value="GAMMA-GLUTAMYLPUTRESCINE SYNTHETASE"/>
    <property type="match status" value="1"/>
</dbReference>
<dbReference type="Gene3D" id="3.30.590.10">
    <property type="entry name" value="Glutamine synthetase/guanido kinase, catalytic domain"/>
    <property type="match status" value="1"/>
</dbReference>
<dbReference type="GO" id="GO:0005524">
    <property type="term" value="F:ATP binding"/>
    <property type="evidence" value="ECO:0007669"/>
    <property type="project" value="UniProtKB-KW"/>
</dbReference>
<evidence type="ECO:0000256" key="15">
    <source>
        <dbReference type="PIRSR" id="PIRSR604809-2"/>
    </source>
</evidence>
<evidence type="ECO:0000256" key="7">
    <source>
        <dbReference type="ARBA" id="ARBA00022723"/>
    </source>
</evidence>
<evidence type="ECO:0000256" key="3">
    <source>
        <dbReference type="ARBA" id="ARBA00012937"/>
    </source>
</evidence>
<evidence type="ECO:0000256" key="12">
    <source>
        <dbReference type="ARBA" id="ARBA00030668"/>
    </source>
</evidence>
<feature type="binding site" evidence="16">
    <location>
        <position position="189"/>
    </location>
    <ligand>
        <name>Mg(2+)</name>
        <dbReference type="ChEBI" id="CHEBI:18420"/>
        <label>1</label>
    </ligand>
</feature>
<evidence type="ECO:0000256" key="14">
    <source>
        <dbReference type="PIRSR" id="PIRSR604809-1"/>
    </source>
</evidence>
<dbReference type="RefSeq" id="WP_120468368.1">
    <property type="nucleotide sequence ID" value="NZ_RAYQ01000005.1"/>
</dbReference>
<dbReference type="InterPro" id="IPR004809">
    <property type="entry name" value="Gln_synth_I"/>
</dbReference>
<evidence type="ECO:0000313" key="22">
    <source>
        <dbReference type="Proteomes" id="UP000280696"/>
    </source>
</evidence>
<dbReference type="GO" id="GO:0046872">
    <property type="term" value="F:metal ion binding"/>
    <property type="evidence" value="ECO:0007669"/>
    <property type="project" value="UniProtKB-KW"/>
</dbReference>
<evidence type="ECO:0000259" key="19">
    <source>
        <dbReference type="PROSITE" id="PS51986"/>
    </source>
</evidence>
<evidence type="ECO:0000256" key="8">
    <source>
        <dbReference type="ARBA" id="ARBA00022741"/>
    </source>
</evidence>
<feature type="binding site" evidence="15">
    <location>
        <position position="184"/>
    </location>
    <ligand>
        <name>ATP</name>
        <dbReference type="ChEBI" id="CHEBI:30616"/>
    </ligand>
</feature>
<sequence>MRKNFSKEDIMALVSDEDVEFIRLQFTDMFGSLKNVAITASQLEKALDNKCMFDGSSIEGFARIEESDMYLYPDLNTLEIFPWRPQQGKVARLICDVYRPNGEPFEGDPRYILKCAVKEAERMGYKFEVGPECEFFLFHTDENGMPTTLTHEKAGYFDLGPLDLGENARRDMVLTLEDMGFVVEASHHEVAPAQHEIDFKYDEALATADNIMTFKLAVKTIAKRHGLHATFMPKPKYGVNGSGMHINMSLSKDGKNIFNDPADELGLSKEAYYFIGGIMKHMKGMTAITNPLVNSYKRLVPGYEAPVYIAWSATNRSPLIRIPAIRGEGTRIELRCPDPAANPYLALAVCLRAGLDGIAGRMNPPASVDRNIFTMSKEEKKKLGIEAIPGTLIEAVYALEEDEFIQETLGRHVSQKYIEAKKAEWADYRSQVTDWEINQYLNQF</sequence>
<dbReference type="InterPro" id="IPR014746">
    <property type="entry name" value="Gln_synth/guanido_kin_cat_dom"/>
</dbReference>
<evidence type="ECO:0000259" key="20">
    <source>
        <dbReference type="PROSITE" id="PS51987"/>
    </source>
</evidence>
<comment type="cofactor">
    <cofactor evidence="16">
        <name>Mg(2+)</name>
        <dbReference type="ChEBI" id="CHEBI:18420"/>
    </cofactor>
    <text evidence="16">Binds 2 Mg(2+) ions per subunit.</text>
</comment>
<feature type="binding site" evidence="16">
    <location>
        <position position="132"/>
    </location>
    <ligand>
        <name>Mg(2+)</name>
        <dbReference type="ChEBI" id="CHEBI:18420"/>
        <label>1</label>
    </ligand>
</feature>
<protein>
    <recommendedName>
        <fullName evidence="4">Glutamine synthetase</fullName>
        <ecNumber evidence="3">6.3.1.2</ecNumber>
    </recommendedName>
    <alternativeName>
        <fullName evidence="12">Glutamate--ammonia ligase</fullName>
    </alternativeName>
    <alternativeName>
        <fullName evidence="11">Glutamine synthetase I alpha</fullName>
    </alternativeName>
</protein>
<dbReference type="SMART" id="SM01230">
    <property type="entry name" value="Gln-synt_C"/>
    <property type="match status" value="1"/>
</dbReference>
<feature type="binding site" evidence="14">
    <location>
        <position position="304"/>
    </location>
    <ligand>
        <name>L-glutamate</name>
        <dbReference type="ChEBI" id="CHEBI:29985"/>
    </ligand>
</feature>
<dbReference type="Pfam" id="PF03951">
    <property type="entry name" value="Gln-synt_N"/>
    <property type="match status" value="1"/>
</dbReference>
<keyword evidence="5" id="KW-0963">Cytoplasm</keyword>
<dbReference type="PROSITE" id="PS51986">
    <property type="entry name" value="GS_BETA_GRASP"/>
    <property type="match status" value="1"/>
</dbReference>
<keyword evidence="9 15" id="KW-0067">ATP-binding</keyword>
<comment type="similarity">
    <text evidence="2 17 18">Belongs to the glutamine synthetase family.</text>
</comment>
<dbReference type="InterPro" id="IPR008146">
    <property type="entry name" value="Gln_synth_cat_dom"/>
</dbReference>
<keyword evidence="8 15" id="KW-0547">Nucleotide-binding</keyword>
<evidence type="ECO:0000256" key="10">
    <source>
        <dbReference type="ARBA" id="ARBA00022842"/>
    </source>
</evidence>
<evidence type="ECO:0000256" key="5">
    <source>
        <dbReference type="ARBA" id="ARBA00022490"/>
    </source>
</evidence>
<dbReference type="PROSITE" id="PS51987">
    <property type="entry name" value="GS_CATALYTIC"/>
    <property type="match status" value="1"/>
</dbReference>
<feature type="binding site" evidence="15">
    <location>
        <begin position="199"/>
        <end position="201"/>
    </location>
    <ligand>
        <name>ATP</name>
        <dbReference type="ChEBI" id="CHEBI:30616"/>
    </ligand>
</feature>
<feature type="binding site" evidence="14">
    <location>
        <position position="316"/>
    </location>
    <ligand>
        <name>L-glutamate</name>
        <dbReference type="ChEBI" id="CHEBI:29985"/>
    </ligand>
</feature>
<reference evidence="21 22" key="1">
    <citation type="submission" date="2018-09" db="EMBL/GenBank/DDBJ databases">
        <title>Murine metabolic-syndrome-specific gut microbial biobank.</title>
        <authorList>
            <person name="Liu C."/>
        </authorList>
    </citation>
    <scope>NUCLEOTIDE SEQUENCE [LARGE SCALE GENOMIC DNA]</scope>
    <source>
        <strain evidence="21 22">0.1xD8-82</strain>
    </source>
</reference>
<evidence type="ECO:0000256" key="1">
    <source>
        <dbReference type="ARBA" id="ARBA00004496"/>
    </source>
</evidence>
<dbReference type="Gene3D" id="3.10.20.70">
    <property type="entry name" value="Glutamine synthetase, N-terminal domain"/>
    <property type="match status" value="1"/>
</dbReference>
<feature type="binding site" evidence="16">
    <location>
        <position position="245"/>
    </location>
    <ligand>
        <name>Mg(2+)</name>
        <dbReference type="ChEBI" id="CHEBI:18420"/>
        <label>1</label>
    </ligand>
</feature>
<dbReference type="SUPFAM" id="SSF55931">
    <property type="entry name" value="Glutamine synthetase/guanido kinase"/>
    <property type="match status" value="1"/>
</dbReference>
<evidence type="ECO:0000256" key="11">
    <source>
        <dbReference type="ARBA" id="ARBA00030136"/>
    </source>
</evidence>
<dbReference type="Proteomes" id="UP000280696">
    <property type="component" value="Unassembled WGS sequence"/>
</dbReference>
<feature type="binding site" evidence="16">
    <location>
        <position position="134"/>
    </location>
    <ligand>
        <name>Mg(2+)</name>
        <dbReference type="ChEBI" id="CHEBI:18420"/>
        <label>1</label>
    </ligand>
</feature>
<dbReference type="SUPFAM" id="SSF54368">
    <property type="entry name" value="Glutamine synthetase, N-terminal domain"/>
    <property type="match status" value="1"/>
</dbReference>
<dbReference type="OrthoDB" id="9807095at2"/>
<dbReference type="FunFam" id="3.10.20.70:FF:000005">
    <property type="entry name" value="Glutamine synthetase"/>
    <property type="match status" value="1"/>
</dbReference>
<keyword evidence="7 16" id="KW-0479">Metal-binding</keyword>
<name>A0A3A9AY65_9FIRM</name>
<keyword evidence="10 16" id="KW-0460">Magnesium</keyword>
<dbReference type="NCBIfam" id="TIGR00653">
    <property type="entry name" value="GlnA"/>
    <property type="match status" value="1"/>
</dbReference>
<dbReference type="PROSITE" id="PS00180">
    <property type="entry name" value="GLNA_1"/>
    <property type="match status" value="1"/>
</dbReference>
<evidence type="ECO:0000256" key="13">
    <source>
        <dbReference type="ARBA" id="ARBA00049436"/>
    </source>
</evidence>
<dbReference type="InterPro" id="IPR027302">
    <property type="entry name" value="Gln_synth_N_conserv_site"/>
</dbReference>
<dbReference type="EC" id="6.3.1.2" evidence="3"/>
<feature type="binding site" evidence="16">
    <location>
        <position position="196"/>
    </location>
    <ligand>
        <name>Mg(2+)</name>
        <dbReference type="ChEBI" id="CHEBI:18420"/>
        <label>1</label>
    </ligand>
</feature>
<dbReference type="InterPro" id="IPR036651">
    <property type="entry name" value="Gln_synt_N_sf"/>
</dbReference>
<evidence type="ECO:0000313" key="21">
    <source>
        <dbReference type="EMBL" id="RKI92513.1"/>
    </source>
</evidence>
<evidence type="ECO:0000256" key="9">
    <source>
        <dbReference type="ARBA" id="ARBA00022840"/>
    </source>
</evidence>
<feature type="binding site" evidence="14">
    <location>
        <begin position="240"/>
        <end position="241"/>
    </location>
    <ligand>
        <name>L-glutamate</name>
        <dbReference type="ChEBI" id="CHEBI:29985"/>
    </ligand>
</feature>
<feature type="domain" description="GS catalytic" evidence="20">
    <location>
        <begin position="109"/>
        <end position="444"/>
    </location>
</feature>
<dbReference type="EMBL" id="RAYQ01000005">
    <property type="protein sequence ID" value="RKI92513.1"/>
    <property type="molecule type" value="Genomic_DNA"/>
</dbReference>
<accession>A0A3A9AY65</accession>
<dbReference type="GO" id="GO:0005737">
    <property type="term" value="C:cytoplasm"/>
    <property type="evidence" value="ECO:0007669"/>
    <property type="project" value="UniProtKB-SubCell"/>
</dbReference>
<dbReference type="PANTHER" id="PTHR43785:SF12">
    <property type="entry name" value="TYPE-1 GLUTAMINE SYNTHETASE 2"/>
    <property type="match status" value="1"/>
</dbReference>
<gene>
    <name evidence="21" type="primary">glnA</name>
    <name evidence="21" type="ORF">D7V94_07025</name>
</gene>
<organism evidence="21 22">
    <name type="scientific">Parablautia intestinalis</name>
    <dbReference type="NCBI Taxonomy" id="2320100"/>
    <lineage>
        <taxon>Bacteria</taxon>
        <taxon>Bacillati</taxon>
        <taxon>Bacillota</taxon>
        <taxon>Clostridia</taxon>
        <taxon>Lachnospirales</taxon>
        <taxon>Lachnospiraceae</taxon>
        <taxon>Parablautia</taxon>
    </lineage>
</organism>
<feature type="binding site" evidence="14">
    <location>
        <position position="335"/>
    </location>
    <ligand>
        <name>L-glutamate</name>
        <dbReference type="ChEBI" id="CHEBI:29985"/>
    </ligand>
</feature>
<keyword evidence="6 21" id="KW-0436">Ligase</keyword>
<proteinExistence type="inferred from homology"/>
<feature type="domain" description="GS beta-grasp" evidence="19">
    <location>
        <begin position="17"/>
        <end position="102"/>
    </location>
</feature>
<dbReference type="AlphaFoldDB" id="A0A3A9AY65"/>
<evidence type="ECO:0000256" key="2">
    <source>
        <dbReference type="ARBA" id="ARBA00009897"/>
    </source>
</evidence>
<comment type="caution">
    <text evidence="21">The sequence shown here is derived from an EMBL/GenBank/DDBJ whole genome shotgun (WGS) entry which is preliminary data.</text>
</comment>
<evidence type="ECO:0000256" key="4">
    <source>
        <dbReference type="ARBA" id="ARBA00021364"/>
    </source>
</evidence>
<feature type="binding site" evidence="16">
    <location>
        <position position="333"/>
    </location>
    <ligand>
        <name>Mg(2+)</name>
        <dbReference type="ChEBI" id="CHEBI:18420"/>
        <label>1</label>
    </ligand>
</feature>